<evidence type="ECO:0000256" key="5">
    <source>
        <dbReference type="ARBA" id="ARBA00023237"/>
    </source>
</evidence>
<dbReference type="EMBL" id="CP106735">
    <property type="protein sequence ID" value="UXX81037.1"/>
    <property type="molecule type" value="Genomic_DNA"/>
</dbReference>
<keyword evidence="11" id="KW-1185">Reference proteome</keyword>
<proteinExistence type="inferred from homology"/>
<feature type="signal peptide" evidence="7">
    <location>
        <begin position="1"/>
        <end position="21"/>
    </location>
</feature>
<keyword evidence="3 7" id="KW-0732">Signal</keyword>
<feature type="domain" description="SusD-like N-terminal" evidence="9">
    <location>
        <begin position="24"/>
        <end position="226"/>
    </location>
</feature>
<comment type="subcellular location">
    <subcellularLocation>
        <location evidence="1">Cell outer membrane</location>
    </subcellularLocation>
</comment>
<evidence type="ECO:0000256" key="6">
    <source>
        <dbReference type="SAM" id="MobiDB-lite"/>
    </source>
</evidence>
<evidence type="ECO:0000313" key="11">
    <source>
        <dbReference type="Proteomes" id="UP001062165"/>
    </source>
</evidence>
<sequence>MMIKKYLRYSLAITIAFGLNACGDFLTEENPNSPNTESYYKVEAELVQAVNGTYATLQRQNLYKRQYNTIGYLGGDFFPTDGAGSWSTLYYFDINPNTSDFVSSSWPDLYLGVARANNALEVLEAASDDVISPEKKARLLGEAHFLRGLFYFHLVTIYGSVPYIDHVVKDKTDAEFKPAKVDVAVLWDKIEEDFETAVTLLPKFDAYEGEDIGRASKGSAQGFLGKAHVYQKDWAAAVTVLGDLVNSPAVYGAYDLVPNYSDNFTAVNENNVESLFEVQFVNGFGFEWGGDDNGGDTEGGMFGTHFSPYQFGNARPSDEVNAFFDANLTGTDVRRFYTIARVGDDWNGQTVYLSDDETTGDAPDGEPAFSPRIRNSGGDSGIRKYVDGTAEPNLNSDNNIRLMRFADVLLLYAEALNNTGSTSAAYGPLNRVRTRAGATALTAGSDENALAAQIKTERRLELTFEGFRFLDMVRWGDIGGSTSFTDRGFEANKHETLPIPASDLLVNENLKQNDAYLQ</sequence>
<dbReference type="Pfam" id="PF07980">
    <property type="entry name" value="SusD_RagB"/>
    <property type="match status" value="1"/>
</dbReference>
<organism evidence="10 11">
    <name type="scientific">Reichenbachiella carrageenanivorans</name>
    <dbReference type="NCBI Taxonomy" id="2979869"/>
    <lineage>
        <taxon>Bacteria</taxon>
        <taxon>Pseudomonadati</taxon>
        <taxon>Bacteroidota</taxon>
        <taxon>Cytophagia</taxon>
        <taxon>Cytophagales</taxon>
        <taxon>Reichenbachiellaceae</taxon>
        <taxon>Reichenbachiella</taxon>
    </lineage>
</organism>
<name>A0ABY6D4F8_9BACT</name>
<dbReference type="InterPro" id="IPR012944">
    <property type="entry name" value="SusD_RagB_dom"/>
</dbReference>
<dbReference type="InterPro" id="IPR033985">
    <property type="entry name" value="SusD-like_N"/>
</dbReference>
<protein>
    <submittedName>
        <fullName evidence="10">RagB/SusD family nutrient uptake outer membrane protein</fullName>
    </submittedName>
</protein>
<dbReference type="CDD" id="cd08977">
    <property type="entry name" value="SusD"/>
    <property type="match status" value="1"/>
</dbReference>
<dbReference type="Proteomes" id="UP001062165">
    <property type="component" value="Chromosome"/>
</dbReference>
<keyword evidence="4" id="KW-0472">Membrane</keyword>
<evidence type="ECO:0000259" key="8">
    <source>
        <dbReference type="Pfam" id="PF07980"/>
    </source>
</evidence>
<evidence type="ECO:0000313" key="10">
    <source>
        <dbReference type="EMBL" id="UXX81037.1"/>
    </source>
</evidence>
<evidence type="ECO:0000256" key="7">
    <source>
        <dbReference type="SAM" id="SignalP"/>
    </source>
</evidence>
<dbReference type="RefSeq" id="WP_263052766.1">
    <property type="nucleotide sequence ID" value="NZ_CP106735.1"/>
</dbReference>
<evidence type="ECO:0000256" key="4">
    <source>
        <dbReference type="ARBA" id="ARBA00023136"/>
    </source>
</evidence>
<dbReference type="SUPFAM" id="SSF48452">
    <property type="entry name" value="TPR-like"/>
    <property type="match status" value="1"/>
</dbReference>
<feature type="chain" id="PRO_5046093764" evidence="7">
    <location>
        <begin position="22"/>
        <end position="518"/>
    </location>
</feature>
<evidence type="ECO:0000256" key="2">
    <source>
        <dbReference type="ARBA" id="ARBA00006275"/>
    </source>
</evidence>
<dbReference type="Pfam" id="PF14322">
    <property type="entry name" value="SusD-like_3"/>
    <property type="match status" value="1"/>
</dbReference>
<evidence type="ECO:0000256" key="3">
    <source>
        <dbReference type="ARBA" id="ARBA00022729"/>
    </source>
</evidence>
<gene>
    <name evidence="10" type="ORF">N7E81_07985</name>
</gene>
<reference evidence="10" key="1">
    <citation type="submission" date="2022-10" db="EMBL/GenBank/DDBJ databases">
        <title>Comparative genomics and taxonomic characterization of three novel marine species of genus Reichenbachiella exhibiting antioxidant and polysaccharide degradation activities.</title>
        <authorList>
            <person name="Muhammad N."/>
            <person name="Lee Y.-J."/>
            <person name="Ko J."/>
            <person name="Kim S.-G."/>
        </authorList>
    </citation>
    <scope>NUCLEOTIDE SEQUENCE</scope>
    <source>
        <strain evidence="10">Wsw4-B4</strain>
    </source>
</reference>
<feature type="region of interest" description="Disordered" evidence="6">
    <location>
        <begin position="355"/>
        <end position="381"/>
    </location>
</feature>
<feature type="domain" description="RagB/SusD" evidence="8">
    <location>
        <begin position="328"/>
        <end position="516"/>
    </location>
</feature>
<evidence type="ECO:0000259" key="9">
    <source>
        <dbReference type="Pfam" id="PF14322"/>
    </source>
</evidence>
<evidence type="ECO:0000256" key="1">
    <source>
        <dbReference type="ARBA" id="ARBA00004442"/>
    </source>
</evidence>
<dbReference type="Gene3D" id="1.25.40.390">
    <property type="match status" value="1"/>
</dbReference>
<accession>A0ABY6D4F8</accession>
<dbReference type="InterPro" id="IPR011990">
    <property type="entry name" value="TPR-like_helical_dom_sf"/>
</dbReference>
<comment type="similarity">
    <text evidence="2">Belongs to the SusD family.</text>
</comment>
<keyword evidence="5" id="KW-0998">Cell outer membrane</keyword>